<gene>
    <name evidence="3" type="ORF">C8D84_10753</name>
</gene>
<evidence type="ECO:0000256" key="2">
    <source>
        <dbReference type="SAM" id="SignalP"/>
    </source>
</evidence>
<accession>A0A2V2A2U4</accession>
<organism evidence="3 4">
    <name type="scientific">Psychrobacter immobilis</name>
    <dbReference type="NCBI Taxonomy" id="498"/>
    <lineage>
        <taxon>Bacteria</taxon>
        <taxon>Pseudomonadati</taxon>
        <taxon>Pseudomonadota</taxon>
        <taxon>Gammaproteobacteria</taxon>
        <taxon>Moraxellales</taxon>
        <taxon>Moraxellaceae</taxon>
        <taxon>Psychrobacter</taxon>
    </lineage>
</organism>
<dbReference type="EMBL" id="QGGM01000007">
    <property type="protein sequence ID" value="PWK12581.1"/>
    <property type="molecule type" value="Genomic_DNA"/>
</dbReference>
<evidence type="ECO:0000256" key="1">
    <source>
        <dbReference type="SAM" id="MobiDB-lite"/>
    </source>
</evidence>
<feature type="compositionally biased region" description="Polar residues" evidence="1">
    <location>
        <begin position="25"/>
        <end position="35"/>
    </location>
</feature>
<reference evidence="3 4" key="1">
    <citation type="submission" date="2018-05" db="EMBL/GenBank/DDBJ databases">
        <title>Genomic Encyclopedia of Type Strains, Phase IV (KMG-IV): sequencing the most valuable type-strain genomes for metagenomic binning, comparative biology and taxonomic classification.</title>
        <authorList>
            <person name="Goeker M."/>
        </authorList>
    </citation>
    <scope>NUCLEOTIDE SEQUENCE [LARGE SCALE GENOMIC DNA]</scope>
    <source>
        <strain evidence="3 4">DSM 7229</strain>
    </source>
</reference>
<proteinExistence type="predicted"/>
<feature type="signal peptide" evidence="2">
    <location>
        <begin position="1"/>
        <end position="27"/>
    </location>
</feature>
<dbReference type="GeneID" id="60255233"/>
<comment type="caution">
    <text evidence="3">The sequence shown here is derived from an EMBL/GenBank/DDBJ whole genome shotgun (WGS) entry which is preliminary data.</text>
</comment>
<protein>
    <recommendedName>
        <fullName evidence="5">Outer membrane lipoprotein</fullName>
    </recommendedName>
</protein>
<dbReference type="Proteomes" id="UP000245655">
    <property type="component" value="Unassembled WGS sequence"/>
</dbReference>
<evidence type="ECO:0000313" key="3">
    <source>
        <dbReference type="EMBL" id="PWK12581.1"/>
    </source>
</evidence>
<feature type="compositionally biased region" description="Basic and acidic residues" evidence="1">
    <location>
        <begin position="36"/>
        <end position="62"/>
    </location>
</feature>
<sequence>MTLHQTQSGVAVLLLALLTGCSSGSNMQEESTSTIQREKSIQTDATAERSTQDAAESERLGTKWGDDVDSKVTTVDLRRTSSEPIEQMQVRYADKSYNGRAVNSMSLLAGKVDFSMETDTGALSLYRDSGNYYVQGQAGQAYRLVYHNNSDNTYEIVASVDGINVLNGSAASRYDSGYVLNPNDNLVIEGFRKSQSSVASFIFSKPESAYAANTSSGSINNTGVIGTVIYGLYDPTRPKSKQPQAYPADNGYAKPPQ</sequence>
<feature type="region of interest" description="Disordered" evidence="1">
    <location>
        <begin position="25"/>
        <end position="62"/>
    </location>
</feature>
<evidence type="ECO:0000313" key="4">
    <source>
        <dbReference type="Proteomes" id="UP000245655"/>
    </source>
</evidence>
<feature type="chain" id="PRO_5015950076" description="Outer membrane lipoprotein" evidence="2">
    <location>
        <begin position="28"/>
        <end position="257"/>
    </location>
</feature>
<keyword evidence="4" id="KW-1185">Reference proteome</keyword>
<dbReference type="AlphaFoldDB" id="A0A2V2A2U4"/>
<feature type="region of interest" description="Disordered" evidence="1">
    <location>
        <begin position="236"/>
        <end position="257"/>
    </location>
</feature>
<keyword evidence="2" id="KW-0732">Signal</keyword>
<name>A0A2V2A2U4_PSYIM</name>
<evidence type="ECO:0008006" key="5">
    <source>
        <dbReference type="Google" id="ProtNLM"/>
    </source>
</evidence>
<dbReference type="RefSeq" id="WP_109591143.1">
    <property type="nucleotide sequence ID" value="NZ_CAJGZY010000013.1"/>
</dbReference>